<dbReference type="Proteomes" id="UP000054538">
    <property type="component" value="Unassembled WGS sequence"/>
</dbReference>
<sequence>MSTTQAQASTASLGKGGGKKDKKGDSSGKGPSSGTGSPSLEDLVVKTVEGLPIFSYVKAPPSEDERGDRWAMEDDVEVAPFGGKTLWDELVRHLPAAKAKRAVWMFEHLADLGSERSVDLQRHLLRVITPGPRPIVGDTSCDDITQYRRRDDSDVLGNNMAGFQNEGIDFALFGADIARSSSCCWEVVFPSDPTRQELLECLEKDSASHATFFRAYTAKGLPTRKFFYRNLGGAESSWTNETVPMTLGETSINAEFTWAPRCSVCFNLPSPVGHSHIQCPFVGTINKVRKQAKVRELVLEDGCWDRDDSPATRDFGHEMDEVFVLVKAIRADVDKLVKSSDKKRKSDSTPTQDKPAKKAKGVQAAGSKDAGPSKKDKGKDKK</sequence>
<protein>
    <submittedName>
        <fullName evidence="2">Uncharacterized protein</fullName>
    </submittedName>
</protein>
<accession>A0A0D0D218</accession>
<reference evidence="2 3" key="1">
    <citation type="submission" date="2014-04" db="EMBL/GenBank/DDBJ databases">
        <authorList>
            <consortium name="DOE Joint Genome Institute"/>
            <person name="Kuo A."/>
            <person name="Kohler A."/>
            <person name="Jargeat P."/>
            <person name="Nagy L.G."/>
            <person name="Floudas D."/>
            <person name="Copeland A."/>
            <person name="Barry K.W."/>
            <person name="Cichocki N."/>
            <person name="Veneault-Fourrey C."/>
            <person name="LaButti K."/>
            <person name="Lindquist E.A."/>
            <person name="Lipzen A."/>
            <person name="Lundell T."/>
            <person name="Morin E."/>
            <person name="Murat C."/>
            <person name="Sun H."/>
            <person name="Tunlid A."/>
            <person name="Henrissat B."/>
            <person name="Grigoriev I.V."/>
            <person name="Hibbett D.S."/>
            <person name="Martin F."/>
            <person name="Nordberg H.P."/>
            <person name="Cantor M.N."/>
            <person name="Hua S.X."/>
        </authorList>
    </citation>
    <scope>NUCLEOTIDE SEQUENCE [LARGE SCALE GENOMIC DNA]</scope>
    <source>
        <strain evidence="2 3">Ve08.2h10</strain>
    </source>
</reference>
<evidence type="ECO:0000256" key="1">
    <source>
        <dbReference type="SAM" id="MobiDB-lite"/>
    </source>
</evidence>
<dbReference type="EMBL" id="KN826910">
    <property type="protein sequence ID" value="KIK77611.1"/>
    <property type="molecule type" value="Genomic_DNA"/>
</dbReference>
<dbReference type="AlphaFoldDB" id="A0A0D0D218"/>
<organism evidence="2 3">
    <name type="scientific">Paxillus rubicundulus Ve08.2h10</name>
    <dbReference type="NCBI Taxonomy" id="930991"/>
    <lineage>
        <taxon>Eukaryota</taxon>
        <taxon>Fungi</taxon>
        <taxon>Dikarya</taxon>
        <taxon>Basidiomycota</taxon>
        <taxon>Agaricomycotina</taxon>
        <taxon>Agaricomycetes</taxon>
        <taxon>Agaricomycetidae</taxon>
        <taxon>Boletales</taxon>
        <taxon>Paxilineae</taxon>
        <taxon>Paxillaceae</taxon>
        <taxon>Paxillus</taxon>
    </lineage>
</organism>
<dbReference type="InParanoid" id="A0A0D0D218"/>
<feature type="region of interest" description="Disordered" evidence="1">
    <location>
        <begin position="336"/>
        <end position="382"/>
    </location>
</feature>
<dbReference type="OrthoDB" id="2669066at2759"/>
<evidence type="ECO:0000313" key="2">
    <source>
        <dbReference type="EMBL" id="KIK77611.1"/>
    </source>
</evidence>
<feature type="compositionally biased region" description="Low complexity" evidence="1">
    <location>
        <begin position="28"/>
        <end position="39"/>
    </location>
</feature>
<keyword evidence="3" id="KW-1185">Reference proteome</keyword>
<proteinExistence type="predicted"/>
<name>A0A0D0D218_9AGAM</name>
<feature type="compositionally biased region" description="Basic and acidic residues" evidence="1">
    <location>
        <begin position="336"/>
        <end position="347"/>
    </location>
</feature>
<evidence type="ECO:0000313" key="3">
    <source>
        <dbReference type="Proteomes" id="UP000054538"/>
    </source>
</evidence>
<feature type="region of interest" description="Disordered" evidence="1">
    <location>
        <begin position="1"/>
        <end position="42"/>
    </location>
</feature>
<feature type="compositionally biased region" description="Basic and acidic residues" evidence="1">
    <location>
        <begin position="371"/>
        <end position="382"/>
    </location>
</feature>
<gene>
    <name evidence="2" type="ORF">PAXRUDRAFT_17385</name>
</gene>
<feature type="compositionally biased region" description="Polar residues" evidence="1">
    <location>
        <begin position="1"/>
        <end position="12"/>
    </location>
</feature>
<dbReference type="HOGENOM" id="CLU_723811_0_0_1"/>
<reference evidence="3" key="2">
    <citation type="submission" date="2015-01" db="EMBL/GenBank/DDBJ databases">
        <title>Evolutionary Origins and Diversification of the Mycorrhizal Mutualists.</title>
        <authorList>
            <consortium name="DOE Joint Genome Institute"/>
            <consortium name="Mycorrhizal Genomics Consortium"/>
            <person name="Kohler A."/>
            <person name="Kuo A."/>
            <person name="Nagy L.G."/>
            <person name="Floudas D."/>
            <person name="Copeland A."/>
            <person name="Barry K.W."/>
            <person name="Cichocki N."/>
            <person name="Veneault-Fourrey C."/>
            <person name="LaButti K."/>
            <person name="Lindquist E.A."/>
            <person name="Lipzen A."/>
            <person name="Lundell T."/>
            <person name="Morin E."/>
            <person name="Murat C."/>
            <person name="Riley R."/>
            <person name="Ohm R."/>
            <person name="Sun H."/>
            <person name="Tunlid A."/>
            <person name="Henrissat B."/>
            <person name="Grigoriev I.V."/>
            <person name="Hibbett D.S."/>
            <person name="Martin F."/>
        </authorList>
    </citation>
    <scope>NUCLEOTIDE SEQUENCE [LARGE SCALE GENOMIC DNA]</scope>
    <source>
        <strain evidence="3">Ve08.2h10</strain>
    </source>
</reference>